<dbReference type="CDD" id="cd07432">
    <property type="entry name" value="PHP_HisPPase"/>
    <property type="match status" value="1"/>
</dbReference>
<comment type="caution">
    <text evidence="2">The sequence shown here is derived from an EMBL/GenBank/DDBJ whole genome shotgun (WGS) entry which is preliminary data.</text>
</comment>
<gene>
    <name evidence="2" type="ORF">ACFSUE_00860</name>
</gene>
<evidence type="ECO:0000313" key="3">
    <source>
        <dbReference type="Proteomes" id="UP001597399"/>
    </source>
</evidence>
<organism evidence="2 3">
    <name type="scientific">Sporolactobacillus shoreicorticis</name>
    <dbReference type="NCBI Taxonomy" id="1923877"/>
    <lineage>
        <taxon>Bacteria</taxon>
        <taxon>Bacillati</taxon>
        <taxon>Bacillota</taxon>
        <taxon>Bacilli</taxon>
        <taxon>Bacillales</taxon>
        <taxon>Sporolactobacillaceae</taxon>
        <taxon>Sporolactobacillus</taxon>
    </lineage>
</organism>
<feature type="region of interest" description="Disordered" evidence="1">
    <location>
        <begin position="318"/>
        <end position="337"/>
    </location>
</feature>
<dbReference type="EMBL" id="JBHUMQ010000001">
    <property type="protein sequence ID" value="MFD2692199.1"/>
    <property type="molecule type" value="Genomic_DNA"/>
</dbReference>
<sequence length="480" mass="54603">MKFILEQTKTNSNSLFKKFTLRLAPETCRLSIKWTPEAGKWGSYQLVDPKGEVRAHYIGGRTPQPVVLGRDRWQAPYTISGPFPEGEWVVHVVVLGTAGSEPLGCWGTIEIQCFDSEKESEVIESDEQLWFDNKKASFDLGLYPWNRMLVSEHRWYKGDLHTHTIYSDGKMTREENNVTAKCNQLDFFVATDHNIVPTSWPVSDVLVIPGTEVTTPIGHYNQLGARRDPFIGSEEQLAFTSDGLNRLQKRCRNHGILNSVNHPFLTEWKWLVGSTDLSLIDCIEIWNDPTYKANQQATERALKAWEIMLQDGRHVTGVGGSDSHLRPNETYPDSEEPSLIGDPGTYVYASCLSADEILSQIKKGCVFVSRHNCKIDFKVNGERPGTVLPIESDKPYQAMLRVVFDQPYRAEWIVDGQIFSRSKAVRVVKTLTFERADYHWVRVNIRDTSGRLVGFTNPVYFGNKQPVLLTWGDVLEKMND</sequence>
<name>A0ABW5RXG2_9BACL</name>
<accession>A0ABW5RXG2</accession>
<reference evidence="3" key="1">
    <citation type="journal article" date="2019" name="Int. J. Syst. Evol. Microbiol.">
        <title>The Global Catalogue of Microorganisms (GCM) 10K type strain sequencing project: providing services to taxonomists for standard genome sequencing and annotation.</title>
        <authorList>
            <consortium name="The Broad Institute Genomics Platform"/>
            <consortium name="The Broad Institute Genome Sequencing Center for Infectious Disease"/>
            <person name="Wu L."/>
            <person name="Ma J."/>
        </authorList>
    </citation>
    <scope>NUCLEOTIDE SEQUENCE [LARGE SCALE GENOMIC DNA]</scope>
    <source>
        <strain evidence="3">TISTR 2466</strain>
    </source>
</reference>
<dbReference type="InterPro" id="IPR016195">
    <property type="entry name" value="Pol/histidinol_Pase-like"/>
</dbReference>
<dbReference type="PANTHER" id="PTHR42924:SF3">
    <property type="entry name" value="POLYMERASE_HISTIDINOL PHOSPHATASE N-TERMINAL DOMAIN-CONTAINING PROTEIN"/>
    <property type="match status" value="1"/>
</dbReference>
<dbReference type="NCBIfam" id="NF038032">
    <property type="entry name" value="CehA_McbA_metalo"/>
    <property type="match status" value="1"/>
</dbReference>
<dbReference type="InterPro" id="IPR052018">
    <property type="entry name" value="PHP_domain"/>
</dbReference>
<evidence type="ECO:0000256" key="1">
    <source>
        <dbReference type="SAM" id="MobiDB-lite"/>
    </source>
</evidence>
<keyword evidence="3" id="KW-1185">Reference proteome</keyword>
<dbReference type="PANTHER" id="PTHR42924">
    <property type="entry name" value="EXONUCLEASE"/>
    <property type="match status" value="1"/>
</dbReference>
<dbReference type="RefSeq" id="WP_253058758.1">
    <property type="nucleotide sequence ID" value="NZ_JAMXWM010000003.1"/>
</dbReference>
<dbReference type="SUPFAM" id="SSF89550">
    <property type="entry name" value="PHP domain-like"/>
    <property type="match status" value="1"/>
</dbReference>
<dbReference type="Gene3D" id="3.20.20.140">
    <property type="entry name" value="Metal-dependent hydrolases"/>
    <property type="match status" value="1"/>
</dbReference>
<dbReference type="Proteomes" id="UP001597399">
    <property type="component" value="Unassembled WGS sequence"/>
</dbReference>
<protein>
    <submittedName>
        <fullName evidence="2">CehA/McbA family metallohydrolase</fullName>
    </submittedName>
</protein>
<proteinExistence type="predicted"/>
<evidence type="ECO:0000313" key="2">
    <source>
        <dbReference type="EMBL" id="MFD2692199.1"/>
    </source>
</evidence>